<evidence type="ECO:0000256" key="1">
    <source>
        <dbReference type="ARBA" id="ARBA00004141"/>
    </source>
</evidence>
<name>E1RKM2_METP4</name>
<evidence type="ECO:0000256" key="2">
    <source>
        <dbReference type="ARBA" id="ARBA00022692"/>
    </source>
</evidence>
<evidence type="ECO:0000313" key="8">
    <source>
        <dbReference type="Proteomes" id="UP000006565"/>
    </source>
</evidence>
<dbReference type="RefSeq" id="WP_013330138.1">
    <property type="nucleotide sequence ID" value="NC_014507.1"/>
</dbReference>
<feature type="transmembrane region" description="Helical" evidence="6">
    <location>
        <begin position="131"/>
        <end position="149"/>
    </location>
</feature>
<proteinExistence type="predicted"/>
<evidence type="ECO:0000313" key="7">
    <source>
        <dbReference type="EMBL" id="ADN36961.1"/>
    </source>
</evidence>
<dbReference type="PANTHER" id="PTHR42198:SF1">
    <property type="entry name" value="INTEGRAL MEMBRANE PROTEIN"/>
    <property type="match status" value="1"/>
</dbReference>
<dbReference type="STRING" id="679926.Mpet_2213"/>
<dbReference type="AlphaFoldDB" id="E1RKM2"/>
<dbReference type="InterPro" id="IPR002809">
    <property type="entry name" value="EMC3/TMCO1"/>
</dbReference>
<dbReference type="PANTHER" id="PTHR42198">
    <property type="entry name" value="INTEGRAL MEMBRANE PROTEIN"/>
    <property type="match status" value="1"/>
</dbReference>
<feature type="coiled-coil region" evidence="5">
    <location>
        <begin position="80"/>
        <end position="126"/>
    </location>
</feature>
<feature type="transmembrane region" description="Helical" evidence="6">
    <location>
        <begin position="46"/>
        <end position="70"/>
    </location>
</feature>
<organism evidence="7 8">
    <name type="scientific">Methanolacinia petrolearia (strain DSM 11571 / OCM 486 / SEBR 4847)</name>
    <name type="common">Methanoplanus petrolearius</name>
    <dbReference type="NCBI Taxonomy" id="679926"/>
    <lineage>
        <taxon>Archaea</taxon>
        <taxon>Methanobacteriati</taxon>
        <taxon>Methanobacteriota</taxon>
        <taxon>Stenosarchaea group</taxon>
        <taxon>Methanomicrobia</taxon>
        <taxon>Methanomicrobiales</taxon>
        <taxon>Methanomicrobiaceae</taxon>
        <taxon>Methanolacinia</taxon>
    </lineage>
</organism>
<keyword evidence="3 6" id="KW-1133">Transmembrane helix</keyword>
<keyword evidence="5" id="KW-0175">Coiled coil</keyword>
<gene>
    <name evidence="7" type="ordered locus">Mpet_2213</name>
</gene>
<dbReference type="eggNOG" id="arCOG02673">
    <property type="taxonomic scope" value="Archaea"/>
</dbReference>
<accession>E1RKM2</accession>
<dbReference type="InterPro" id="IPR038978">
    <property type="entry name" value="MJ0935"/>
</dbReference>
<evidence type="ECO:0000256" key="6">
    <source>
        <dbReference type="SAM" id="Phobius"/>
    </source>
</evidence>
<dbReference type="GeneID" id="9744698"/>
<sequence length="199" mass="22698">MSQAKTGGGMFTFLIIMVIVMIIYSVQTLRDGVAAGAGLILEPITILLGFNWLVTILVLAAITGCYSSLLQKYTIDYEKMQRVQKKMKEFQKDFREAQLAGDEKRIRKMKDKQQKMMEEQMQMSQEQFKPMAWIMIITIPIFLWLLSKAHEMGEATFAIGGTINLADPLFFLPAWIIWYMLCSLALSQIIRKTLDIGGL</sequence>
<dbReference type="EMBL" id="CP002117">
    <property type="protein sequence ID" value="ADN36961.1"/>
    <property type="molecule type" value="Genomic_DNA"/>
</dbReference>
<evidence type="ECO:0000256" key="5">
    <source>
        <dbReference type="SAM" id="Coils"/>
    </source>
</evidence>
<evidence type="ECO:0000256" key="4">
    <source>
        <dbReference type="ARBA" id="ARBA00023136"/>
    </source>
</evidence>
<keyword evidence="8" id="KW-1185">Reference proteome</keyword>
<dbReference type="Pfam" id="PF01956">
    <property type="entry name" value="EMC3_TMCO1"/>
    <property type="match status" value="1"/>
</dbReference>
<feature type="transmembrane region" description="Helical" evidence="6">
    <location>
        <begin position="7"/>
        <end position="26"/>
    </location>
</feature>
<comment type="subcellular location">
    <subcellularLocation>
        <location evidence="1">Membrane</location>
        <topology evidence="1">Multi-pass membrane protein</topology>
    </subcellularLocation>
</comment>
<reference evidence="7 8" key="1">
    <citation type="journal article" date="2010" name="Stand. Genomic Sci.">
        <title>Complete genome sequence of Methanoplanus petrolearius type strain (SEBR 4847).</title>
        <authorList>
            <person name="Brambilla E."/>
            <person name="Djao O.D."/>
            <person name="Daligault H."/>
            <person name="Lapidus A."/>
            <person name="Lucas S."/>
            <person name="Hammon N."/>
            <person name="Nolan M."/>
            <person name="Tice H."/>
            <person name="Cheng J.F."/>
            <person name="Han C."/>
            <person name="Tapia R."/>
            <person name="Goodwin L."/>
            <person name="Pitluck S."/>
            <person name="Liolios K."/>
            <person name="Ivanova N."/>
            <person name="Mavromatis K."/>
            <person name="Mikhailova N."/>
            <person name="Pati A."/>
            <person name="Chen A."/>
            <person name="Palaniappan K."/>
            <person name="Land M."/>
            <person name="Hauser L."/>
            <person name="Chang Y.J."/>
            <person name="Jeffries C.D."/>
            <person name="Rohde M."/>
            <person name="Spring S."/>
            <person name="Sikorski J."/>
            <person name="Goker M."/>
            <person name="Woyke T."/>
            <person name="Bristow J."/>
            <person name="Eisen J.A."/>
            <person name="Markowitz V."/>
            <person name="Hugenholtz P."/>
            <person name="Kyrpides N.C."/>
            <person name="Klenk H.P."/>
        </authorList>
    </citation>
    <scope>NUCLEOTIDE SEQUENCE [LARGE SCALE GENOMIC DNA]</scope>
    <source>
        <strain evidence="8">DSM 11571 / OCM 486 / SEBR 4847</strain>
    </source>
</reference>
<dbReference type="Proteomes" id="UP000006565">
    <property type="component" value="Chromosome"/>
</dbReference>
<protein>
    <recommendedName>
        <fullName evidence="9">DUF106 domain-containing protein</fullName>
    </recommendedName>
</protein>
<keyword evidence="4 6" id="KW-0472">Membrane</keyword>
<dbReference type="KEGG" id="mpi:Mpet_2213"/>
<evidence type="ECO:0000256" key="3">
    <source>
        <dbReference type="ARBA" id="ARBA00022989"/>
    </source>
</evidence>
<dbReference type="SMART" id="SM01415">
    <property type="entry name" value="DUF106"/>
    <property type="match status" value="1"/>
</dbReference>
<evidence type="ECO:0008006" key="9">
    <source>
        <dbReference type="Google" id="ProtNLM"/>
    </source>
</evidence>
<dbReference type="GO" id="GO:0016020">
    <property type="term" value="C:membrane"/>
    <property type="evidence" value="ECO:0007669"/>
    <property type="project" value="UniProtKB-SubCell"/>
</dbReference>
<keyword evidence="2 6" id="KW-0812">Transmembrane</keyword>
<dbReference type="HOGENOM" id="CLU_108784_0_0_2"/>
<dbReference type="OrthoDB" id="84619at2157"/>